<dbReference type="AlphaFoldDB" id="A0A2A9EBG0"/>
<dbReference type="RefSeq" id="WP_098457580.1">
    <property type="nucleotide sequence ID" value="NZ_PDJH01000001.1"/>
</dbReference>
<proteinExistence type="predicted"/>
<name>A0A2A9EBG0_9MICO</name>
<keyword evidence="5 6" id="KW-0472">Membrane</keyword>
<feature type="domain" description="Type II secretion system protein GspF" evidence="7">
    <location>
        <begin position="157"/>
        <end position="283"/>
    </location>
</feature>
<dbReference type="PANTHER" id="PTHR35007:SF2">
    <property type="entry name" value="PILUS ASSEMBLE PROTEIN"/>
    <property type="match status" value="1"/>
</dbReference>
<reference evidence="8 9" key="1">
    <citation type="submission" date="2017-10" db="EMBL/GenBank/DDBJ databases">
        <title>Sequencing the genomes of 1000 actinobacteria strains.</title>
        <authorList>
            <person name="Klenk H.-P."/>
        </authorList>
    </citation>
    <scope>NUCLEOTIDE SEQUENCE [LARGE SCALE GENOMIC DNA]</scope>
    <source>
        <strain evidence="8 9">DSM 21574</strain>
    </source>
</reference>
<evidence type="ECO:0000259" key="7">
    <source>
        <dbReference type="Pfam" id="PF00482"/>
    </source>
</evidence>
<evidence type="ECO:0000256" key="2">
    <source>
        <dbReference type="ARBA" id="ARBA00022475"/>
    </source>
</evidence>
<evidence type="ECO:0000256" key="1">
    <source>
        <dbReference type="ARBA" id="ARBA00004651"/>
    </source>
</evidence>
<comment type="subcellular location">
    <subcellularLocation>
        <location evidence="1">Cell membrane</location>
        <topology evidence="1">Multi-pass membrane protein</topology>
    </subcellularLocation>
</comment>
<protein>
    <submittedName>
        <fullName evidence="8">Type II secretion system protein F (GspF)</fullName>
    </submittedName>
</protein>
<dbReference type="Proteomes" id="UP000221394">
    <property type="component" value="Unassembled WGS sequence"/>
</dbReference>
<comment type="caution">
    <text evidence="8">The sequence shown here is derived from an EMBL/GenBank/DDBJ whole genome shotgun (WGS) entry which is preliminary data.</text>
</comment>
<evidence type="ECO:0000256" key="5">
    <source>
        <dbReference type="ARBA" id="ARBA00023136"/>
    </source>
</evidence>
<dbReference type="Pfam" id="PF00482">
    <property type="entry name" value="T2SSF"/>
    <property type="match status" value="1"/>
</dbReference>
<dbReference type="OrthoDB" id="9793966at2"/>
<evidence type="ECO:0000256" key="6">
    <source>
        <dbReference type="SAM" id="Phobius"/>
    </source>
</evidence>
<dbReference type="PANTHER" id="PTHR35007">
    <property type="entry name" value="INTEGRAL MEMBRANE PROTEIN-RELATED"/>
    <property type="match status" value="1"/>
</dbReference>
<dbReference type="InterPro" id="IPR018076">
    <property type="entry name" value="T2SS_GspF_dom"/>
</dbReference>
<keyword evidence="3 6" id="KW-0812">Transmembrane</keyword>
<gene>
    <name evidence="8" type="ORF">ATL41_1105</name>
</gene>
<feature type="transmembrane region" description="Helical" evidence="6">
    <location>
        <begin position="6"/>
        <end position="26"/>
    </location>
</feature>
<feature type="transmembrane region" description="Helical" evidence="6">
    <location>
        <begin position="265"/>
        <end position="285"/>
    </location>
</feature>
<evidence type="ECO:0000313" key="8">
    <source>
        <dbReference type="EMBL" id="PFG36387.1"/>
    </source>
</evidence>
<organism evidence="8 9">
    <name type="scientific">Flavimobilis soli</name>
    <dbReference type="NCBI Taxonomy" id="442709"/>
    <lineage>
        <taxon>Bacteria</taxon>
        <taxon>Bacillati</taxon>
        <taxon>Actinomycetota</taxon>
        <taxon>Actinomycetes</taxon>
        <taxon>Micrococcales</taxon>
        <taxon>Jonesiaceae</taxon>
        <taxon>Flavimobilis</taxon>
    </lineage>
</organism>
<feature type="transmembrane region" description="Helical" evidence="6">
    <location>
        <begin position="118"/>
        <end position="134"/>
    </location>
</feature>
<feature type="transmembrane region" description="Helical" evidence="6">
    <location>
        <begin position="96"/>
        <end position="112"/>
    </location>
</feature>
<keyword evidence="9" id="KW-1185">Reference proteome</keyword>
<evidence type="ECO:0000256" key="4">
    <source>
        <dbReference type="ARBA" id="ARBA00022989"/>
    </source>
</evidence>
<dbReference type="GO" id="GO:0005886">
    <property type="term" value="C:plasma membrane"/>
    <property type="evidence" value="ECO:0007669"/>
    <property type="project" value="UniProtKB-SubCell"/>
</dbReference>
<accession>A0A2A9EBG0</accession>
<keyword evidence="2" id="KW-1003">Cell membrane</keyword>
<evidence type="ECO:0000256" key="3">
    <source>
        <dbReference type="ARBA" id="ARBA00022692"/>
    </source>
</evidence>
<dbReference type="EMBL" id="PDJH01000001">
    <property type="protein sequence ID" value="PFG36387.1"/>
    <property type="molecule type" value="Genomic_DNA"/>
</dbReference>
<keyword evidence="4 6" id="KW-1133">Transmembrane helix</keyword>
<evidence type="ECO:0000313" key="9">
    <source>
        <dbReference type="Proteomes" id="UP000221394"/>
    </source>
</evidence>
<sequence length="290" mass="32427">MILTPTQIVVMGTGTVLLALWITLFVTGRRHAHLFEGLDPKAYPFRELYPIGYELLERVGYGYRTRPDVQLRQLMEIIFGARYAEFYLRTVRAQQVVTALTGTIVAIGIYGLTNDVQILGLLLVCAFLAAYYFSERLKTQVRERNAEMIRDFSEVVSTLALLTSAGLILREAWFQTSRGGDSAIYAEMRRSVEQMENGESDIVAIQEFGARSTLPEVKKLAALLVQSIQRGGADLPAMLTLQSSEAWQAKKQIVQRQSNKAGTKLLMPMMLMFGGILLMVLVPMFTGIGF</sequence>